<comment type="similarity">
    <text evidence="5">Belongs to the EXORDIUM family.</text>
</comment>
<reference evidence="7" key="1">
    <citation type="submission" date="2018-04" db="EMBL/GenBank/DDBJ databases">
        <title>WGS assembly of Panicum hallii.</title>
        <authorList>
            <person name="Lovell J."/>
            <person name="Jenkins J."/>
            <person name="Lowry D."/>
            <person name="Mamidi S."/>
            <person name="Sreedasyam A."/>
            <person name="Weng X."/>
            <person name="Barry K."/>
            <person name="Bonette J."/>
            <person name="Campitelli B."/>
            <person name="Daum C."/>
            <person name="Gordon S."/>
            <person name="Gould B."/>
            <person name="Lipzen A."/>
            <person name="Macqueen A."/>
            <person name="Palacio-Mejia J."/>
            <person name="Plott C."/>
            <person name="Shakirov E."/>
            <person name="Shu S."/>
            <person name="Yoshinaga Y."/>
            <person name="Zane M."/>
            <person name="Rokhsar D."/>
            <person name="Grimwood J."/>
            <person name="Schmutz J."/>
            <person name="Juenger T."/>
        </authorList>
    </citation>
    <scope>NUCLEOTIDE SEQUENCE [LARGE SCALE GENOMIC DNA]</scope>
    <source>
        <strain evidence="7">FIL2</strain>
    </source>
</reference>
<dbReference type="InterPro" id="IPR006766">
    <property type="entry name" value="EXORDIUM-like"/>
</dbReference>
<evidence type="ECO:0000256" key="4">
    <source>
        <dbReference type="ARBA" id="ARBA00022729"/>
    </source>
</evidence>
<comment type="subcellular location">
    <subcellularLocation>
        <location evidence="1">Secreted</location>
        <location evidence="1">Extracellular space</location>
        <location evidence="1">Apoplast</location>
    </subcellularLocation>
</comment>
<proteinExistence type="inferred from homology"/>
<dbReference type="Pfam" id="PF04674">
    <property type="entry name" value="Phi_1"/>
    <property type="match status" value="1"/>
</dbReference>
<dbReference type="EMBL" id="CM008051">
    <property type="protein sequence ID" value="PAN35433.2"/>
    <property type="molecule type" value="Genomic_DNA"/>
</dbReference>
<dbReference type="AlphaFoldDB" id="A0A2S3I3F4"/>
<evidence type="ECO:0000256" key="3">
    <source>
        <dbReference type="ARBA" id="ARBA00022525"/>
    </source>
</evidence>
<dbReference type="PANTHER" id="PTHR31279:SF3">
    <property type="entry name" value="PROTEIN EXORDIUM-LIKE 2"/>
    <property type="match status" value="1"/>
</dbReference>
<name>A0A2S3I3F4_9POAL</name>
<accession>A0A2S3I3F4</accession>
<dbReference type="Gramene" id="PAN35433">
    <property type="protein sequence ID" value="PAN35433"/>
    <property type="gene ID" value="PAHAL_6G243000"/>
</dbReference>
<evidence type="ECO:0000256" key="2">
    <source>
        <dbReference type="ARBA" id="ARBA00022523"/>
    </source>
</evidence>
<feature type="region of interest" description="Disordered" evidence="6">
    <location>
        <begin position="1"/>
        <end position="49"/>
    </location>
</feature>
<protein>
    <submittedName>
        <fullName evidence="7">Uncharacterized protein</fullName>
    </submittedName>
</protein>
<keyword evidence="3" id="KW-0964">Secreted</keyword>
<organism evidence="7">
    <name type="scientific">Panicum hallii</name>
    <dbReference type="NCBI Taxonomy" id="206008"/>
    <lineage>
        <taxon>Eukaryota</taxon>
        <taxon>Viridiplantae</taxon>
        <taxon>Streptophyta</taxon>
        <taxon>Embryophyta</taxon>
        <taxon>Tracheophyta</taxon>
        <taxon>Spermatophyta</taxon>
        <taxon>Magnoliopsida</taxon>
        <taxon>Liliopsida</taxon>
        <taxon>Poales</taxon>
        <taxon>Poaceae</taxon>
        <taxon>PACMAD clade</taxon>
        <taxon>Panicoideae</taxon>
        <taxon>Panicodae</taxon>
        <taxon>Paniceae</taxon>
        <taxon>Panicinae</taxon>
        <taxon>Panicum</taxon>
        <taxon>Panicum sect. Panicum</taxon>
    </lineage>
</organism>
<feature type="compositionally biased region" description="Basic and acidic residues" evidence="6">
    <location>
        <begin position="1"/>
        <end position="10"/>
    </location>
</feature>
<dbReference type="Proteomes" id="UP000243499">
    <property type="component" value="Chromosome 6"/>
</dbReference>
<evidence type="ECO:0000256" key="6">
    <source>
        <dbReference type="SAM" id="MobiDB-lite"/>
    </source>
</evidence>
<gene>
    <name evidence="7" type="ORF">PAHAL_6G243000</name>
</gene>
<keyword evidence="2" id="KW-0052">Apoplast</keyword>
<evidence type="ECO:0000256" key="5">
    <source>
        <dbReference type="ARBA" id="ARBA00023591"/>
    </source>
</evidence>
<keyword evidence="4" id="KW-0732">Signal</keyword>
<evidence type="ECO:0000256" key="1">
    <source>
        <dbReference type="ARBA" id="ARBA00004271"/>
    </source>
</evidence>
<dbReference type="GO" id="GO:0048046">
    <property type="term" value="C:apoplast"/>
    <property type="evidence" value="ECO:0007669"/>
    <property type="project" value="UniProtKB-SubCell"/>
</dbReference>
<dbReference type="PANTHER" id="PTHR31279">
    <property type="entry name" value="PROTEIN EXORDIUM-LIKE 5"/>
    <property type="match status" value="1"/>
</dbReference>
<evidence type="ECO:0000313" key="7">
    <source>
        <dbReference type="EMBL" id="PAN35433.2"/>
    </source>
</evidence>
<sequence>MKNKTPEKSRPAQWTMPTRPLPSATSARKTPIKPRPLAPCATQPLPPHRSSLARPPTLTAMAHQFPHRCLALLLILLAAAAGAGAATPRQLFLVSQAPVTLTNHHGQLLTGNHSVNLLWYGRFTPAQRAVVADFLLSLSAAPAAPASAAAPSVAAWWATTARYHPGAARLTLGRQVLDPSLSLGRRLSEASLAALAARLSPHRGSVAVVVTAPDVLVDGFCLSRCGLHASATSSAAAAAPAAGHGAGAPPAAAARGRGRFAYVWVGNSADQCPGECAWPFHQPSYGPQAPPLVAPNADVGMDGVVINLATLLAGAVTNPYGGGFFQGPAEAPLEAVTACTGVFGAGAYPGYPGQLPVDAATGASYNAVGVAGRRFLLPAMWDPKTSQCSTLV</sequence>